<dbReference type="Proteomes" id="UP000755654">
    <property type="component" value="Unassembled WGS sequence"/>
</dbReference>
<evidence type="ECO:0000256" key="3">
    <source>
        <dbReference type="ARBA" id="ARBA00023015"/>
    </source>
</evidence>
<keyword evidence="5" id="KW-0804">Transcription</keyword>
<reference evidence="7 8" key="1">
    <citation type="journal article" date="2021" name="ISME J.">
        <title>Genomic evolution of the class Acidithiobacillia: deep-branching Proteobacteria living in extreme acidic conditions.</title>
        <authorList>
            <person name="Moya-Beltran A."/>
            <person name="Beard S."/>
            <person name="Rojas-Villalobos C."/>
            <person name="Issotta F."/>
            <person name="Gallardo Y."/>
            <person name="Ulloa R."/>
            <person name="Giaveno A."/>
            <person name="Degli Esposti M."/>
            <person name="Johnson D.B."/>
            <person name="Quatrini R."/>
        </authorList>
    </citation>
    <scope>NUCLEOTIDE SEQUENCE [LARGE SCALE GENOMIC DNA]</scope>
    <source>
        <strain evidence="7 8">RW2</strain>
    </source>
</reference>
<dbReference type="SUPFAM" id="SSF53383">
    <property type="entry name" value="PLP-dependent transferases"/>
    <property type="match status" value="1"/>
</dbReference>
<keyword evidence="7" id="KW-0808">Transferase</keyword>
<dbReference type="InterPro" id="IPR051446">
    <property type="entry name" value="HTH_trans_reg/aminotransferase"/>
</dbReference>
<evidence type="ECO:0000256" key="5">
    <source>
        <dbReference type="ARBA" id="ARBA00023163"/>
    </source>
</evidence>
<dbReference type="PANTHER" id="PTHR46577">
    <property type="entry name" value="HTH-TYPE TRANSCRIPTIONAL REGULATORY PROTEIN GABR"/>
    <property type="match status" value="1"/>
</dbReference>
<evidence type="ECO:0000256" key="2">
    <source>
        <dbReference type="ARBA" id="ARBA00022898"/>
    </source>
</evidence>
<keyword evidence="7" id="KW-0032">Aminotransferase</keyword>
<sequence>MLRTWDLIISVRSGSGTVAGQIVQAIIEEIQRGRIAPGSALPGTRELAKILGINRKTVIVAYDELTAQGWLSPEKARGTFVSSEIPGKEIDALRTQGTHVAGQTDYPLSDSTPIVPLIFGKTGFLTIDDGAPDTRLVPVADLSRAWRKALFAASRRNQLGYGDPRGSLNLRQQVLAMLSNERGLSAETDNVCLVRGSQMGIYITARVLIRPGDVVVVEELSYPPAREAFRCAGAEVVSIKLDENGMCVDELETLCRRKHVRAVYVTPHHQFPTTVLMPAPRRLRLLALAEQFGFAIIEDDYDHEFHFTHRPMLPLASIDRWGKVIYIGSLSKLLSPSLRLGYLVAPETFIERAANQVALIDRQGDPVTEAAVAELMKNGNIRSHTKKVMKIYAERRIFLANLINKYLAKKITFNLPTGGLALWLQFDQDVNMLRLQQEVISQKLQFLPADSFSSLSQPVSAIRFGFGSLNEQEVHEAVLRLHNAVMSSLEY</sequence>
<dbReference type="InterPro" id="IPR015421">
    <property type="entry name" value="PyrdxlP-dep_Trfase_major"/>
</dbReference>
<dbReference type="InterPro" id="IPR004839">
    <property type="entry name" value="Aminotransferase_I/II_large"/>
</dbReference>
<dbReference type="SMART" id="SM00345">
    <property type="entry name" value="HTH_GNTR"/>
    <property type="match status" value="1"/>
</dbReference>
<gene>
    <name evidence="7" type="ORF">HAP95_08640</name>
</gene>
<dbReference type="InterPro" id="IPR000524">
    <property type="entry name" value="Tscrpt_reg_HTH_GntR"/>
</dbReference>
<dbReference type="InterPro" id="IPR036390">
    <property type="entry name" value="WH_DNA-bd_sf"/>
</dbReference>
<protein>
    <submittedName>
        <fullName evidence="7">PLP-dependent aminotransferase family protein</fullName>
    </submittedName>
</protein>
<dbReference type="InterPro" id="IPR015424">
    <property type="entry name" value="PyrdxlP-dep_Trfase"/>
</dbReference>
<keyword evidence="4" id="KW-0238">DNA-binding</keyword>
<name>A0ABS5ZYE3_9PROT</name>
<organism evidence="7 8">
    <name type="scientific">Acidithiobacillus sulfurivorans</name>
    <dbReference type="NCBI Taxonomy" id="1958756"/>
    <lineage>
        <taxon>Bacteria</taxon>
        <taxon>Pseudomonadati</taxon>
        <taxon>Pseudomonadota</taxon>
        <taxon>Acidithiobacillia</taxon>
        <taxon>Acidithiobacillales</taxon>
        <taxon>Acidithiobacillaceae</taxon>
        <taxon>Acidithiobacillus</taxon>
    </lineage>
</organism>
<comment type="similarity">
    <text evidence="1">In the C-terminal section; belongs to the class-I pyridoxal-phosphate-dependent aminotransferase family.</text>
</comment>
<evidence type="ECO:0000256" key="4">
    <source>
        <dbReference type="ARBA" id="ARBA00023125"/>
    </source>
</evidence>
<dbReference type="GO" id="GO:0008483">
    <property type="term" value="F:transaminase activity"/>
    <property type="evidence" value="ECO:0007669"/>
    <property type="project" value="UniProtKB-KW"/>
</dbReference>
<dbReference type="EMBL" id="JAAOMP010000096">
    <property type="protein sequence ID" value="MBU2760214.1"/>
    <property type="molecule type" value="Genomic_DNA"/>
</dbReference>
<comment type="caution">
    <text evidence="7">The sequence shown here is derived from an EMBL/GenBank/DDBJ whole genome shotgun (WGS) entry which is preliminary data.</text>
</comment>
<dbReference type="PANTHER" id="PTHR46577:SF1">
    <property type="entry name" value="HTH-TYPE TRANSCRIPTIONAL REGULATORY PROTEIN GABR"/>
    <property type="match status" value="1"/>
</dbReference>
<dbReference type="Pfam" id="PF00155">
    <property type="entry name" value="Aminotran_1_2"/>
    <property type="match status" value="1"/>
</dbReference>
<dbReference type="InterPro" id="IPR036388">
    <property type="entry name" value="WH-like_DNA-bd_sf"/>
</dbReference>
<evidence type="ECO:0000256" key="1">
    <source>
        <dbReference type="ARBA" id="ARBA00005384"/>
    </source>
</evidence>
<accession>A0ABS5ZYE3</accession>
<feature type="domain" description="HTH gntR-type" evidence="6">
    <location>
        <begin position="16"/>
        <end position="84"/>
    </location>
</feature>
<keyword evidence="2" id="KW-0663">Pyridoxal phosphate</keyword>
<dbReference type="CDD" id="cd00609">
    <property type="entry name" value="AAT_like"/>
    <property type="match status" value="1"/>
</dbReference>
<proteinExistence type="inferred from homology"/>
<keyword evidence="3" id="KW-0805">Transcription regulation</keyword>
<dbReference type="CDD" id="cd07377">
    <property type="entry name" value="WHTH_GntR"/>
    <property type="match status" value="1"/>
</dbReference>
<evidence type="ECO:0000259" key="6">
    <source>
        <dbReference type="PROSITE" id="PS50949"/>
    </source>
</evidence>
<dbReference type="SUPFAM" id="SSF46785">
    <property type="entry name" value="Winged helix' DNA-binding domain"/>
    <property type="match status" value="1"/>
</dbReference>
<dbReference type="Gene3D" id="1.10.10.10">
    <property type="entry name" value="Winged helix-like DNA-binding domain superfamily/Winged helix DNA-binding domain"/>
    <property type="match status" value="1"/>
</dbReference>
<evidence type="ECO:0000313" key="8">
    <source>
        <dbReference type="Proteomes" id="UP000755654"/>
    </source>
</evidence>
<evidence type="ECO:0000313" key="7">
    <source>
        <dbReference type="EMBL" id="MBU2760214.1"/>
    </source>
</evidence>
<keyword evidence="8" id="KW-1185">Reference proteome</keyword>
<dbReference type="Pfam" id="PF00392">
    <property type="entry name" value="GntR"/>
    <property type="match status" value="1"/>
</dbReference>
<dbReference type="PROSITE" id="PS50949">
    <property type="entry name" value="HTH_GNTR"/>
    <property type="match status" value="1"/>
</dbReference>
<dbReference type="Gene3D" id="3.40.640.10">
    <property type="entry name" value="Type I PLP-dependent aspartate aminotransferase-like (Major domain)"/>
    <property type="match status" value="1"/>
</dbReference>